<evidence type="ECO:0000256" key="1">
    <source>
        <dbReference type="SAM" id="MobiDB-lite"/>
    </source>
</evidence>
<dbReference type="InParanoid" id="A0A2P5HY70"/>
<feature type="region of interest" description="Disordered" evidence="1">
    <location>
        <begin position="712"/>
        <end position="742"/>
    </location>
</feature>
<accession>A0A2P5HY70</accession>
<feature type="compositionally biased region" description="Basic and acidic residues" evidence="1">
    <location>
        <begin position="324"/>
        <end position="336"/>
    </location>
</feature>
<comment type="caution">
    <text evidence="2">The sequence shown here is derived from an EMBL/GenBank/DDBJ whole genome shotgun (WGS) entry which is preliminary data.</text>
</comment>
<reference evidence="2" key="1">
    <citation type="submission" date="2017-09" db="EMBL/GenBank/DDBJ databases">
        <title>Polyketide synthases of a Diaporthe helianthi virulent isolate.</title>
        <authorList>
            <person name="Baroncelli R."/>
        </authorList>
    </citation>
    <scope>NUCLEOTIDE SEQUENCE [LARGE SCALE GENOMIC DNA]</scope>
    <source>
        <strain evidence="2">7/96</strain>
    </source>
</reference>
<organism evidence="2 3">
    <name type="scientific">Diaporthe helianthi</name>
    <dbReference type="NCBI Taxonomy" id="158607"/>
    <lineage>
        <taxon>Eukaryota</taxon>
        <taxon>Fungi</taxon>
        <taxon>Dikarya</taxon>
        <taxon>Ascomycota</taxon>
        <taxon>Pezizomycotina</taxon>
        <taxon>Sordariomycetes</taxon>
        <taxon>Sordariomycetidae</taxon>
        <taxon>Diaporthales</taxon>
        <taxon>Diaporthaceae</taxon>
        <taxon>Diaporthe</taxon>
    </lineage>
</organism>
<feature type="compositionally biased region" description="Basic and acidic residues" evidence="1">
    <location>
        <begin position="732"/>
        <end position="742"/>
    </location>
</feature>
<evidence type="ECO:0000313" key="3">
    <source>
        <dbReference type="Proteomes" id="UP000094444"/>
    </source>
</evidence>
<gene>
    <name evidence="2" type="ORF">DHEL01_v206414</name>
</gene>
<dbReference type="Proteomes" id="UP000094444">
    <property type="component" value="Unassembled WGS sequence"/>
</dbReference>
<dbReference type="STRING" id="158607.A0A2P5HY70"/>
<evidence type="ECO:0000313" key="2">
    <source>
        <dbReference type="EMBL" id="POS75185.1"/>
    </source>
</evidence>
<feature type="compositionally biased region" description="Polar residues" evidence="1">
    <location>
        <begin position="67"/>
        <end position="80"/>
    </location>
</feature>
<dbReference type="AlphaFoldDB" id="A0A2P5HY70"/>
<dbReference type="EMBL" id="MAVT02000519">
    <property type="protein sequence ID" value="POS75185.1"/>
    <property type="molecule type" value="Genomic_DNA"/>
</dbReference>
<name>A0A2P5HY70_DIAHE</name>
<proteinExistence type="predicted"/>
<protein>
    <submittedName>
        <fullName evidence="2">Uncharacterized protein</fullName>
    </submittedName>
</protein>
<feature type="region of interest" description="Disordered" evidence="1">
    <location>
        <begin position="42"/>
        <end position="80"/>
    </location>
</feature>
<feature type="region of interest" description="Disordered" evidence="1">
    <location>
        <begin position="311"/>
        <end position="337"/>
    </location>
</feature>
<sequence>MSVRMNVLIVRRRSIFWPLTWRQISSLSAPLSASLSPQQFLSKALSGPSCPRPGPRDNRASQHRRFSTPSSEQPTDNVLRLPTTTPQAVFTHESPSQEASPLRKPTKDPKLVLLRLFEDLVPRGILPRVTTEPPSSTAVGCESAWTVTASVQELDIEVKGHGSSIVLAEVAAAIQLDLVLKTPDVAAKLSSSPRTQLSLTGAKDIVQSYWQFAYNSRGALKRTETRLDSGAFEARTFVGDDQIGEPVTSAARESARGIQDLTLAHQIVSGHPDLWPMSPANPFQANIVLDRLRLEKLIQLIKAANNYLRTTPPGQPVRGKQRSVLHETTQEGEPRVAPRRVVTDLEPWLAALPFPTSISKMLITGASLSCLEHAIIVAALGKHAIYRKKASPSEEEGGGSSSSSRELAFRDVPAGDHPRLLFLFQRLRDINWFAKKQSRIPRTYKQCQAAETEYEEYLEENWAVARRFDHFDPDGIASVSASAKAIERSMIAARLLAYQKATAFFSVPGSDFKIREEPYGGRLGRTAHRKSILRPLLVLGFPENIAQIRHGTLAPGQPPQLRIDSRQVYVDPPRRAHMPQKQLHETLRAGPMMVVTGVTDNPEDGCLSARYCTPISTWEAVLLGKDLDLPGDKEVPVAGAVQVLVNSWLPVLVRSEVPGVSHEQARDTLFKAREVLHRAIDKAMIDYIKYSWQSLDFYNLLTGLPNEFSLAAEAVPKEQRQGPPPRKQHPSRRMEKPSRSNA</sequence>
<keyword evidence="3" id="KW-1185">Reference proteome</keyword>
<dbReference type="OrthoDB" id="5231302at2759"/>